<evidence type="ECO:0000256" key="9">
    <source>
        <dbReference type="ARBA" id="ARBA00023136"/>
    </source>
</evidence>
<keyword evidence="9 11" id="KW-0472">Membrane</keyword>
<reference evidence="13 14" key="1">
    <citation type="submission" date="2023-11" db="EMBL/GenBank/DDBJ databases">
        <title>Peredibacter starrii A3.12.</title>
        <authorList>
            <person name="Mitchell R.J."/>
        </authorList>
    </citation>
    <scope>NUCLEOTIDE SEQUENCE [LARGE SCALE GENOMIC DNA]</scope>
    <source>
        <strain evidence="13 14">A3.12</strain>
    </source>
</reference>
<dbReference type="GO" id="GO:0009274">
    <property type="term" value="C:peptidoglycan-based cell wall"/>
    <property type="evidence" value="ECO:0007669"/>
    <property type="project" value="InterPro"/>
</dbReference>
<feature type="domain" description="Glycosyl transferase family 51" evidence="12">
    <location>
        <begin position="56"/>
        <end position="228"/>
    </location>
</feature>
<evidence type="ECO:0000256" key="3">
    <source>
        <dbReference type="ARBA" id="ARBA00022676"/>
    </source>
</evidence>
<evidence type="ECO:0000256" key="7">
    <source>
        <dbReference type="ARBA" id="ARBA00022984"/>
    </source>
</evidence>
<dbReference type="Pfam" id="PF00912">
    <property type="entry name" value="Transgly"/>
    <property type="match status" value="1"/>
</dbReference>
<feature type="transmembrane region" description="Helical" evidence="11">
    <location>
        <begin position="9"/>
        <end position="30"/>
    </location>
</feature>
<dbReference type="PANTHER" id="PTHR30400:SF0">
    <property type="entry name" value="BIOSYNTHETIC PEPTIDOGLYCAN TRANSGLYCOSYLASE"/>
    <property type="match status" value="1"/>
</dbReference>
<dbReference type="GO" id="GO:0009252">
    <property type="term" value="P:peptidoglycan biosynthetic process"/>
    <property type="evidence" value="ECO:0007669"/>
    <property type="project" value="UniProtKB-KW"/>
</dbReference>
<keyword evidence="3" id="KW-0328">Glycosyltransferase</keyword>
<name>A0AAX4HNU1_9BACT</name>
<protein>
    <submittedName>
        <fullName evidence="13">Biosynthetic peptidoglycan transglycosylase</fullName>
    </submittedName>
</protein>
<dbReference type="KEGG" id="psti:SOO65_19945"/>
<dbReference type="GO" id="GO:0016020">
    <property type="term" value="C:membrane"/>
    <property type="evidence" value="ECO:0007669"/>
    <property type="project" value="InterPro"/>
</dbReference>
<evidence type="ECO:0000313" key="14">
    <source>
        <dbReference type="Proteomes" id="UP001324634"/>
    </source>
</evidence>
<evidence type="ECO:0000256" key="4">
    <source>
        <dbReference type="ARBA" id="ARBA00022679"/>
    </source>
</evidence>
<evidence type="ECO:0000256" key="8">
    <source>
        <dbReference type="ARBA" id="ARBA00022989"/>
    </source>
</evidence>
<dbReference type="InterPro" id="IPR001264">
    <property type="entry name" value="Glyco_trans_51"/>
</dbReference>
<keyword evidence="6" id="KW-0133">Cell shape</keyword>
<proteinExistence type="predicted"/>
<dbReference type="RefSeq" id="WP_321394789.1">
    <property type="nucleotide sequence ID" value="NZ_CP139487.1"/>
</dbReference>
<evidence type="ECO:0000313" key="13">
    <source>
        <dbReference type="EMBL" id="WPU64971.1"/>
    </source>
</evidence>
<keyword evidence="10" id="KW-0961">Cell wall biogenesis/degradation</keyword>
<evidence type="ECO:0000256" key="11">
    <source>
        <dbReference type="SAM" id="Phobius"/>
    </source>
</evidence>
<dbReference type="Proteomes" id="UP001324634">
    <property type="component" value="Chromosome"/>
</dbReference>
<keyword evidence="4" id="KW-0808">Transferase</keyword>
<keyword evidence="14" id="KW-1185">Reference proteome</keyword>
<dbReference type="AlphaFoldDB" id="A0AAX4HNU1"/>
<dbReference type="GO" id="GO:0071555">
    <property type="term" value="P:cell wall organization"/>
    <property type="evidence" value="ECO:0007669"/>
    <property type="project" value="UniProtKB-KW"/>
</dbReference>
<evidence type="ECO:0000256" key="5">
    <source>
        <dbReference type="ARBA" id="ARBA00022692"/>
    </source>
</evidence>
<accession>A0AAX4HNU1</accession>
<evidence type="ECO:0000256" key="6">
    <source>
        <dbReference type="ARBA" id="ARBA00022960"/>
    </source>
</evidence>
<dbReference type="Gene3D" id="1.10.3810.10">
    <property type="entry name" value="Biosynthetic peptidoglycan transglycosylase-like"/>
    <property type="match status" value="1"/>
</dbReference>
<dbReference type="InterPro" id="IPR036950">
    <property type="entry name" value="PBP_transglycosylase"/>
</dbReference>
<keyword evidence="2" id="KW-0997">Cell inner membrane</keyword>
<gene>
    <name evidence="13" type="ORF">SOO65_19945</name>
</gene>
<keyword evidence="7" id="KW-0573">Peptidoglycan synthesis</keyword>
<dbReference type="SUPFAM" id="SSF53955">
    <property type="entry name" value="Lysozyme-like"/>
    <property type="match status" value="1"/>
</dbReference>
<evidence type="ECO:0000259" key="12">
    <source>
        <dbReference type="Pfam" id="PF00912"/>
    </source>
</evidence>
<organism evidence="13 14">
    <name type="scientific">Peredibacter starrii</name>
    <dbReference type="NCBI Taxonomy" id="28202"/>
    <lineage>
        <taxon>Bacteria</taxon>
        <taxon>Pseudomonadati</taxon>
        <taxon>Bdellovibrionota</taxon>
        <taxon>Bacteriovoracia</taxon>
        <taxon>Bacteriovoracales</taxon>
        <taxon>Bacteriovoracaceae</taxon>
        <taxon>Peredibacter</taxon>
    </lineage>
</organism>
<sequence length="252" mass="29669">MIRASFKPVLWKILYVVIVLMLLSPLYMYFSHDVEKLKTLYPHAKNQNVETPEYEIKQGRPKNWASLKEMSSYAKWAIIFSEDWSFYQHQGIDIEQMKVALGEMADGERFRGASTITQQMVKNVYLSEDRTIWRKLHEIILAQKVEKVLTKARILEVYLNVIEFGPKIHGIKAASYHYFRKHPSAINPREAAFLAMLLPSPKRYYVSYKNKKLTNFARQRVNAILVKMRMGKVLSLDQYESQKNSRLSWEKN</sequence>
<dbReference type="InterPro" id="IPR011812">
    <property type="entry name" value="Pep_trsgly"/>
</dbReference>
<dbReference type="GO" id="GO:0016763">
    <property type="term" value="F:pentosyltransferase activity"/>
    <property type="evidence" value="ECO:0007669"/>
    <property type="project" value="InterPro"/>
</dbReference>
<evidence type="ECO:0000256" key="2">
    <source>
        <dbReference type="ARBA" id="ARBA00022519"/>
    </source>
</evidence>
<evidence type="ECO:0000256" key="10">
    <source>
        <dbReference type="ARBA" id="ARBA00023316"/>
    </source>
</evidence>
<keyword evidence="5 11" id="KW-0812">Transmembrane</keyword>
<dbReference type="EMBL" id="CP139487">
    <property type="protein sequence ID" value="WPU64971.1"/>
    <property type="molecule type" value="Genomic_DNA"/>
</dbReference>
<keyword evidence="8 11" id="KW-1133">Transmembrane helix</keyword>
<evidence type="ECO:0000256" key="1">
    <source>
        <dbReference type="ARBA" id="ARBA00022475"/>
    </source>
</evidence>
<dbReference type="InterPro" id="IPR023346">
    <property type="entry name" value="Lysozyme-like_dom_sf"/>
</dbReference>
<keyword evidence="1" id="KW-1003">Cell membrane</keyword>
<dbReference type="GO" id="GO:0008360">
    <property type="term" value="P:regulation of cell shape"/>
    <property type="evidence" value="ECO:0007669"/>
    <property type="project" value="UniProtKB-KW"/>
</dbReference>
<dbReference type="PANTHER" id="PTHR30400">
    <property type="entry name" value="MONOFUNCTIONAL BIOSYNTHETIC PEPTIDOGLYCAN TRANSGLYCOSYLASE"/>
    <property type="match status" value="1"/>
</dbReference>